<dbReference type="PANTHER" id="PTHR47354:SF8">
    <property type="entry name" value="1,2-PHENYLACETYL-COA EPOXIDASE, SUBUNIT E"/>
    <property type="match status" value="1"/>
</dbReference>
<dbReference type="GO" id="GO:0016491">
    <property type="term" value="F:oxidoreductase activity"/>
    <property type="evidence" value="ECO:0007669"/>
    <property type="project" value="UniProtKB-KW"/>
</dbReference>
<dbReference type="InterPro" id="IPR013130">
    <property type="entry name" value="Fe3_Rdtase_TM_dom"/>
</dbReference>
<evidence type="ECO:0000256" key="7">
    <source>
        <dbReference type="ARBA" id="ARBA00022827"/>
    </source>
</evidence>
<evidence type="ECO:0000256" key="8">
    <source>
        <dbReference type="ARBA" id="ARBA00022989"/>
    </source>
</evidence>
<dbReference type="PROSITE" id="PS51384">
    <property type="entry name" value="FAD_FR"/>
    <property type="match status" value="1"/>
</dbReference>
<protein>
    <submittedName>
        <fullName evidence="15">Putative ferric reductase</fullName>
    </submittedName>
</protein>
<evidence type="ECO:0000256" key="11">
    <source>
        <dbReference type="ARBA" id="ARBA00023014"/>
    </source>
</evidence>
<dbReference type="Proteomes" id="UP000238362">
    <property type="component" value="Unassembled WGS sequence"/>
</dbReference>
<dbReference type="GO" id="GO:0046872">
    <property type="term" value="F:metal ion binding"/>
    <property type="evidence" value="ECO:0007669"/>
    <property type="project" value="UniProtKB-KW"/>
</dbReference>
<feature type="transmembrane region" description="Helical" evidence="13">
    <location>
        <begin position="37"/>
        <end position="60"/>
    </location>
</feature>
<feature type="transmembrane region" description="Helical" evidence="13">
    <location>
        <begin position="81"/>
        <end position="103"/>
    </location>
</feature>
<dbReference type="InterPro" id="IPR050415">
    <property type="entry name" value="MRET"/>
</dbReference>
<keyword evidence="4 13" id="KW-0812">Transmembrane</keyword>
<dbReference type="OrthoDB" id="7376058at2"/>
<comment type="subcellular location">
    <subcellularLocation>
        <location evidence="2">Membrane</location>
        <topology evidence="2">Multi-pass membrane protein</topology>
    </subcellularLocation>
</comment>
<feature type="transmembrane region" description="Helical" evidence="13">
    <location>
        <begin position="176"/>
        <end position="196"/>
    </location>
</feature>
<keyword evidence="9" id="KW-0560">Oxidoreductase</keyword>
<evidence type="ECO:0000256" key="1">
    <source>
        <dbReference type="ARBA" id="ARBA00001974"/>
    </source>
</evidence>
<dbReference type="Pfam" id="PF00175">
    <property type="entry name" value="NAD_binding_1"/>
    <property type="match status" value="1"/>
</dbReference>
<dbReference type="InterPro" id="IPR039261">
    <property type="entry name" value="FNR_nucleotide-bd"/>
</dbReference>
<keyword evidence="11" id="KW-0411">Iron-sulfur</keyword>
<dbReference type="AlphaFoldDB" id="A0A2T0M0F2"/>
<evidence type="ECO:0000256" key="6">
    <source>
        <dbReference type="ARBA" id="ARBA00022723"/>
    </source>
</evidence>
<keyword evidence="6" id="KW-0479">Metal-binding</keyword>
<dbReference type="EMBL" id="PVNH01000002">
    <property type="protein sequence ID" value="PRX50075.1"/>
    <property type="molecule type" value="Genomic_DNA"/>
</dbReference>
<dbReference type="InterPro" id="IPR017927">
    <property type="entry name" value="FAD-bd_FR_type"/>
</dbReference>
<keyword evidence="12 13" id="KW-0472">Membrane</keyword>
<dbReference type="SUPFAM" id="SSF52343">
    <property type="entry name" value="Ferredoxin reductase-like, C-terminal NADP-linked domain"/>
    <property type="match status" value="1"/>
</dbReference>
<evidence type="ECO:0000256" key="10">
    <source>
        <dbReference type="ARBA" id="ARBA00023004"/>
    </source>
</evidence>
<feature type="domain" description="FAD-binding FR-type" evidence="14">
    <location>
        <begin position="188"/>
        <end position="296"/>
    </location>
</feature>
<dbReference type="GO" id="GO:0050660">
    <property type="term" value="F:flavin adenine dinucleotide binding"/>
    <property type="evidence" value="ECO:0007669"/>
    <property type="project" value="TreeGrafter"/>
</dbReference>
<dbReference type="PRINTS" id="PR00410">
    <property type="entry name" value="PHEHYDRXLASE"/>
</dbReference>
<evidence type="ECO:0000313" key="15">
    <source>
        <dbReference type="EMBL" id="PRX50075.1"/>
    </source>
</evidence>
<dbReference type="InterPro" id="IPR017938">
    <property type="entry name" value="Riboflavin_synthase-like_b-brl"/>
</dbReference>
<dbReference type="GO" id="GO:0051537">
    <property type="term" value="F:2 iron, 2 sulfur cluster binding"/>
    <property type="evidence" value="ECO:0007669"/>
    <property type="project" value="UniProtKB-KW"/>
</dbReference>
<dbReference type="InterPro" id="IPR001433">
    <property type="entry name" value="OxRdtase_FAD/NAD-bd"/>
</dbReference>
<evidence type="ECO:0000256" key="9">
    <source>
        <dbReference type="ARBA" id="ARBA00023002"/>
    </source>
</evidence>
<keyword evidence="3" id="KW-0285">Flavoprotein</keyword>
<dbReference type="Gene3D" id="3.40.50.80">
    <property type="entry name" value="Nucleotide-binding domain of ferredoxin-NADP reductase (FNR) module"/>
    <property type="match status" value="1"/>
</dbReference>
<evidence type="ECO:0000259" key="14">
    <source>
        <dbReference type="PROSITE" id="PS51384"/>
    </source>
</evidence>
<evidence type="ECO:0000256" key="2">
    <source>
        <dbReference type="ARBA" id="ARBA00004141"/>
    </source>
</evidence>
<dbReference type="GO" id="GO:0016020">
    <property type="term" value="C:membrane"/>
    <property type="evidence" value="ECO:0007669"/>
    <property type="project" value="UniProtKB-SubCell"/>
</dbReference>
<keyword evidence="10" id="KW-0408">Iron</keyword>
<keyword evidence="5" id="KW-0001">2Fe-2S</keyword>
<organism evidence="15 16">
    <name type="scientific">Prauserella shujinwangii</name>
    <dbReference type="NCBI Taxonomy" id="1453103"/>
    <lineage>
        <taxon>Bacteria</taxon>
        <taxon>Bacillati</taxon>
        <taxon>Actinomycetota</taxon>
        <taxon>Actinomycetes</taxon>
        <taxon>Pseudonocardiales</taxon>
        <taxon>Pseudonocardiaceae</taxon>
        <taxon>Prauserella</taxon>
    </lineage>
</organism>
<feature type="transmembrane region" description="Helical" evidence="13">
    <location>
        <begin position="12"/>
        <end position="31"/>
    </location>
</feature>
<dbReference type="SUPFAM" id="SSF63380">
    <property type="entry name" value="Riboflavin synthase domain-like"/>
    <property type="match status" value="1"/>
</dbReference>
<gene>
    <name evidence="15" type="ORF">B0I33_102193</name>
</gene>
<evidence type="ECO:0000256" key="4">
    <source>
        <dbReference type="ARBA" id="ARBA00022692"/>
    </source>
</evidence>
<proteinExistence type="predicted"/>
<sequence length="425" mass="45527">MLYMLLRVRWGPFVLVSAFVGLAASVLFLAVPASGWLTGLAVLAGAVAYAMMATNLFLAIRRPILEKLFGPLDRVYAAHRVIGTSIVGVLGVHVVLIPIASAVERGESLLDNLSVAIPLGVLGTFLLVGSIMLAHSRKVPYDRWQRVHMATGGAFLVLTLHMVIAASGWFSLASPMGGLLGGFALLGLGSFVVRLVDKARGGARYTVVETLKRERGLEVVLRPEEARGIAPHRAGQFVFLTANDETHPFTVTSAAGVEQLSVLIRSSGDWTDRAQTGLAVADRVRVDGPFGAFTPSVGVDAPPHQVWIAGGAGITPFLSVLRGSPEVSGGQVELVIAARHAGDVPCWDELSTLASTRSWLTLTPAFSARGGRLDDDAVDRLVAGKPEGTEWYLCGPVGLTAMVERRLQHVPDARVHRELYQWRKR</sequence>
<evidence type="ECO:0000256" key="5">
    <source>
        <dbReference type="ARBA" id="ARBA00022714"/>
    </source>
</evidence>
<dbReference type="InterPro" id="IPR013112">
    <property type="entry name" value="FAD-bd_8"/>
</dbReference>
<dbReference type="Pfam" id="PF08022">
    <property type="entry name" value="FAD_binding_8"/>
    <property type="match status" value="1"/>
</dbReference>
<feature type="transmembrane region" description="Helical" evidence="13">
    <location>
        <begin position="147"/>
        <end position="170"/>
    </location>
</feature>
<evidence type="ECO:0000256" key="3">
    <source>
        <dbReference type="ARBA" id="ARBA00022630"/>
    </source>
</evidence>
<keyword evidence="7" id="KW-0274">FAD</keyword>
<dbReference type="Gene3D" id="2.40.30.10">
    <property type="entry name" value="Translation factors"/>
    <property type="match status" value="1"/>
</dbReference>
<reference evidence="15 16" key="1">
    <citation type="submission" date="2018-03" db="EMBL/GenBank/DDBJ databases">
        <title>Genomic Encyclopedia of Type Strains, Phase III (KMG-III): the genomes of soil and plant-associated and newly described type strains.</title>
        <authorList>
            <person name="Whitman W."/>
        </authorList>
    </citation>
    <scope>NUCLEOTIDE SEQUENCE [LARGE SCALE GENOMIC DNA]</scope>
    <source>
        <strain evidence="15 16">CGMCC 4.7125</strain>
    </source>
</reference>
<keyword evidence="8 13" id="KW-1133">Transmembrane helix</keyword>
<name>A0A2T0M0F2_9PSEU</name>
<dbReference type="Pfam" id="PF01794">
    <property type="entry name" value="Ferric_reduct"/>
    <property type="match status" value="1"/>
</dbReference>
<evidence type="ECO:0000256" key="12">
    <source>
        <dbReference type="ARBA" id="ARBA00023136"/>
    </source>
</evidence>
<comment type="cofactor">
    <cofactor evidence="1">
        <name>FAD</name>
        <dbReference type="ChEBI" id="CHEBI:57692"/>
    </cofactor>
</comment>
<dbReference type="PANTHER" id="PTHR47354">
    <property type="entry name" value="NADH OXIDOREDUCTASE HCR"/>
    <property type="match status" value="1"/>
</dbReference>
<evidence type="ECO:0000256" key="13">
    <source>
        <dbReference type="SAM" id="Phobius"/>
    </source>
</evidence>
<keyword evidence="16" id="KW-1185">Reference proteome</keyword>
<accession>A0A2T0M0F2</accession>
<evidence type="ECO:0000313" key="16">
    <source>
        <dbReference type="Proteomes" id="UP000238362"/>
    </source>
</evidence>
<feature type="transmembrane region" description="Helical" evidence="13">
    <location>
        <begin position="115"/>
        <end position="135"/>
    </location>
</feature>
<comment type="caution">
    <text evidence="15">The sequence shown here is derived from an EMBL/GenBank/DDBJ whole genome shotgun (WGS) entry which is preliminary data.</text>
</comment>